<proteinExistence type="predicted"/>
<dbReference type="InterPro" id="IPR038498">
    <property type="entry name" value="OspF/SpvC_sf"/>
</dbReference>
<sequence length="279" mass="31862">MATRTTCEVALRSEPNPFHWEEIENEPKVQRNCIDRSFRSTEYEILHTGGFVRLCTDRGRVYWLAQNEHDHRLPDWKIHFSVELSDIPRAWDTLTELFLKEACDFGMKAVAGEAFESWPPEQRGREITVYIFQNHAAYNGGGPMMGYCPGNEHNFWLGPEFERAPDFWSHFVEEAEQRLSAANIRSRGLAHGDLKLGHYASLRNEAFIFEAASGLYIYPPNTSGWRLASSCFMLTTGSFLTSTRRAVQASFTVVPLSCVVQLFFGPPKNQILMIGELKT</sequence>
<protein>
    <submittedName>
        <fullName evidence="1">Uncharacterized protein</fullName>
    </submittedName>
</protein>
<dbReference type="EMBL" id="CAXAMN010003291">
    <property type="protein sequence ID" value="CAK9003773.1"/>
    <property type="molecule type" value="Genomic_DNA"/>
</dbReference>
<accession>A0ABP0IR21</accession>
<organism evidence="1 2">
    <name type="scientific">Durusdinium trenchii</name>
    <dbReference type="NCBI Taxonomy" id="1381693"/>
    <lineage>
        <taxon>Eukaryota</taxon>
        <taxon>Sar</taxon>
        <taxon>Alveolata</taxon>
        <taxon>Dinophyceae</taxon>
        <taxon>Suessiales</taxon>
        <taxon>Symbiodiniaceae</taxon>
        <taxon>Durusdinium</taxon>
    </lineage>
</organism>
<evidence type="ECO:0000313" key="2">
    <source>
        <dbReference type="Proteomes" id="UP001642484"/>
    </source>
</evidence>
<dbReference type="Gene3D" id="3.30.2430.10">
    <property type="entry name" value="phosphothreonine lyase"/>
    <property type="match status" value="1"/>
</dbReference>
<evidence type="ECO:0000313" key="1">
    <source>
        <dbReference type="EMBL" id="CAK9003773.1"/>
    </source>
</evidence>
<dbReference type="Proteomes" id="UP001642484">
    <property type="component" value="Unassembled WGS sequence"/>
</dbReference>
<name>A0ABP0IR21_9DINO</name>
<gene>
    <name evidence="1" type="ORF">CCMP2556_LOCUS7413</name>
</gene>
<keyword evidence="2" id="KW-1185">Reference proteome</keyword>
<comment type="caution">
    <text evidence="1">The sequence shown here is derived from an EMBL/GenBank/DDBJ whole genome shotgun (WGS) entry which is preliminary data.</text>
</comment>
<reference evidence="1 2" key="1">
    <citation type="submission" date="2024-02" db="EMBL/GenBank/DDBJ databases">
        <authorList>
            <person name="Chen Y."/>
            <person name="Shah S."/>
            <person name="Dougan E. K."/>
            <person name="Thang M."/>
            <person name="Chan C."/>
        </authorList>
    </citation>
    <scope>NUCLEOTIDE SEQUENCE [LARGE SCALE GENOMIC DNA]</scope>
</reference>